<comment type="caution">
    <text evidence="1">The sequence shown here is derived from an EMBL/GenBank/DDBJ whole genome shotgun (WGS) entry which is preliminary data.</text>
</comment>
<evidence type="ECO:0000313" key="2">
    <source>
        <dbReference type="Proteomes" id="UP000265703"/>
    </source>
</evidence>
<dbReference type="AlphaFoldDB" id="A0A397TJQ4"/>
<dbReference type="OrthoDB" id="2362608at2759"/>
<accession>A0A397TJQ4</accession>
<dbReference type="InterPro" id="IPR027796">
    <property type="entry name" value="OTT_1508_deam-like"/>
</dbReference>
<gene>
    <name evidence="1" type="ORF">C1645_803154</name>
</gene>
<protein>
    <submittedName>
        <fullName evidence="1">Uncharacterized protein</fullName>
    </submittedName>
</protein>
<organism evidence="1 2">
    <name type="scientific">Glomus cerebriforme</name>
    <dbReference type="NCBI Taxonomy" id="658196"/>
    <lineage>
        <taxon>Eukaryota</taxon>
        <taxon>Fungi</taxon>
        <taxon>Fungi incertae sedis</taxon>
        <taxon>Mucoromycota</taxon>
        <taxon>Glomeromycotina</taxon>
        <taxon>Glomeromycetes</taxon>
        <taxon>Glomerales</taxon>
        <taxon>Glomeraceae</taxon>
        <taxon>Glomus</taxon>
    </lineage>
</organism>
<name>A0A397TJQ4_9GLOM</name>
<proteinExistence type="predicted"/>
<sequence>MVNKKKNWLTERDLYKMSEKELYSKICVAESIKHVDNASDEVIDMKDPYKFSYNLATILARDREVVAVRLKISDDCKVYISKNDNWYEEDVRYIDRIQKYLRNISKESPGTSIESSIKIIEDLTDEVMTYCFAKLEYRFEKLEKDIIRNRDKEHIKSFIRYARDNLEGFDPDNLHDVDKSEISGICCAYYKEAKNVPGTPEKFLGHLKKVGSYAGSVIDIAACARNEKYKNLFSNIKLRILKPVIADQLIYSWEDIIKGFVRDHVEYEKVKNECLNDSHIAERLRKIYGDENTNQLQLDVDNIKQRVCLHAEMNILANIIDQGDKSRVYIAVSKRYCYLCELYIDFARKRGYNIIISGKHKKIYRGWKLPFVADANFRIQSLKYILENLDQIIESQVKHYTKSLRADSDSRGSSVDSENRSEAEVVFGYLKRGRGRRGHEKKIVPLSEFNQ</sequence>
<reference evidence="1 2" key="1">
    <citation type="submission" date="2018-06" db="EMBL/GenBank/DDBJ databases">
        <title>Comparative genomics reveals the genomic features of Rhizophagus irregularis, R. cerebriforme, R. diaphanum and Gigaspora rosea, and their symbiotic lifestyle signature.</title>
        <authorList>
            <person name="Morin E."/>
            <person name="San Clemente H."/>
            <person name="Chen E.C.H."/>
            <person name="De La Providencia I."/>
            <person name="Hainaut M."/>
            <person name="Kuo A."/>
            <person name="Kohler A."/>
            <person name="Murat C."/>
            <person name="Tang N."/>
            <person name="Roy S."/>
            <person name="Loubradou J."/>
            <person name="Henrissat B."/>
            <person name="Grigoriev I.V."/>
            <person name="Corradi N."/>
            <person name="Roux C."/>
            <person name="Martin F.M."/>
        </authorList>
    </citation>
    <scope>NUCLEOTIDE SEQUENCE [LARGE SCALE GENOMIC DNA]</scope>
    <source>
        <strain evidence="1 2">DAOM 227022</strain>
    </source>
</reference>
<dbReference type="Proteomes" id="UP000265703">
    <property type="component" value="Unassembled WGS sequence"/>
</dbReference>
<keyword evidence="2" id="KW-1185">Reference proteome</keyword>
<dbReference type="Pfam" id="PF14441">
    <property type="entry name" value="OTT_1508_deam"/>
    <property type="match status" value="1"/>
</dbReference>
<dbReference type="EMBL" id="QKYT01000067">
    <property type="protein sequence ID" value="RIA95104.1"/>
    <property type="molecule type" value="Genomic_DNA"/>
</dbReference>
<evidence type="ECO:0000313" key="1">
    <source>
        <dbReference type="EMBL" id="RIA95104.1"/>
    </source>
</evidence>